<proteinExistence type="inferred from homology"/>
<dbReference type="GO" id="GO:0016887">
    <property type="term" value="F:ATP hydrolysis activity"/>
    <property type="evidence" value="ECO:0007669"/>
    <property type="project" value="InterPro"/>
</dbReference>
<sequence length="379" mass="41879">MMDRLFQLMKEKNASDMFFAVNSPVHLKINGNLIPVNQQKLEPENIDALLAEICSTEQIRELARSNELNMGISVPSLGRFRLSAFRQRGTISAVFRYVPANIPALDELSLPAILAELIMEKRGLMLVVGSTGSGKSTTIAAMLDHRNELRSGHILTLEDPIEYLFKNRKAIVNQREIGSDAKDFETALRNSMRQAPDCILIGEIRDRETMAAALAYAQSGHLVLATLHANNSYNALNRIIGFYPIENRPALLQDLSSTIRAIVSQRLVRSSGGGTRTPAVEVMVNTRYVSDLIEKGEIGQIKEALDRSLSPGSQSFEQALYKLVQEGRITQEEALANADSATNLLWLLNNGPDSRQVADEAERRSAPPEASFTEFTLNG</sequence>
<evidence type="ECO:0000256" key="1">
    <source>
        <dbReference type="ARBA" id="ARBA00006611"/>
    </source>
</evidence>
<dbReference type="InterPro" id="IPR050921">
    <property type="entry name" value="T4SS_GSP_E_ATPase"/>
</dbReference>
<dbReference type="InterPro" id="IPR027417">
    <property type="entry name" value="P-loop_NTPase"/>
</dbReference>
<reference evidence="4 5" key="1">
    <citation type="submission" date="2020-08" db="EMBL/GenBank/DDBJ databases">
        <title>Genomic Encyclopedia of Type Strains, Phase III (KMG-III): the genomes of soil and plant-associated and newly described type strains.</title>
        <authorList>
            <person name="Whitman W."/>
        </authorList>
    </citation>
    <scope>NUCLEOTIDE SEQUENCE [LARGE SCALE GENOMIC DNA]</scope>
    <source>
        <strain evidence="4 5">CECT 7753</strain>
    </source>
</reference>
<organism evidence="4 5">
    <name type="scientific">Pseudoduganella umbonata</name>
    <dbReference type="NCBI Taxonomy" id="864828"/>
    <lineage>
        <taxon>Bacteria</taxon>
        <taxon>Pseudomonadati</taxon>
        <taxon>Pseudomonadota</taxon>
        <taxon>Betaproteobacteria</taxon>
        <taxon>Burkholderiales</taxon>
        <taxon>Oxalobacteraceae</taxon>
        <taxon>Telluria group</taxon>
        <taxon>Pseudoduganella</taxon>
    </lineage>
</organism>
<evidence type="ECO:0000256" key="2">
    <source>
        <dbReference type="SAM" id="MobiDB-lite"/>
    </source>
</evidence>
<accession>A0A7W5HCT9</accession>
<dbReference type="AlphaFoldDB" id="A0A7W5HCT9"/>
<dbReference type="Pfam" id="PF00437">
    <property type="entry name" value="T2SSE"/>
    <property type="match status" value="1"/>
</dbReference>
<dbReference type="Gene3D" id="3.30.450.90">
    <property type="match status" value="1"/>
</dbReference>
<dbReference type="EMBL" id="JACHXS010000006">
    <property type="protein sequence ID" value="MBB3222446.1"/>
    <property type="molecule type" value="Genomic_DNA"/>
</dbReference>
<feature type="domain" description="Bacterial type II secretion system protein E" evidence="3">
    <location>
        <begin position="192"/>
        <end position="206"/>
    </location>
</feature>
<dbReference type="Gene3D" id="3.40.50.300">
    <property type="entry name" value="P-loop containing nucleotide triphosphate hydrolases"/>
    <property type="match status" value="1"/>
</dbReference>
<dbReference type="NCBIfam" id="TIGR01420">
    <property type="entry name" value="pilT_fam"/>
    <property type="match status" value="1"/>
</dbReference>
<comment type="similarity">
    <text evidence="1">Belongs to the GSP E family.</text>
</comment>
<dbReference type="PANTHER" id="PTHR30486">
    <property type="entry name" value="TWITCHING MOTILITY PROTEIN PILT"/>
    <property type="match status" value="1"/>
</dbReference>
<dbReference type="InterPro" id="IPR006321">
    <property type="entry name" value="PilT/PilU"/>
</dbReference>
<feature type="compositionally biased region" description="Basic and acidic residues" evidence="2">
    <location>
        <begin position="357"/>
        <end position="366"/>
    </location>
</feature>
<evidence type="ECO:0000313" key="5">
    <source>
        <dbReference type="Proteomes" id="UP000584325"/>
    </source>
</evidence>
<protein>
    <submittedName>
        <fullName evidence="4">Twitching motility protein PilU</fullName>
    </submittedName>
</protein>
<feature type="region of interest" description="Disordered" evidence="2">
    <location>
        <begin position="357"/>
        <end position="379"/>
    </location>
</feature>
<dbReference type="PANTHER" id="PTHR30486:SF12">
    <property type="entry name" value="TYPE IV PILUS ATPASE PILU"/>
    <property type="match status" value="1"/>
</dbReference>
<dbReference type="InterPro" id="IPR001482">
    <property type="entry name" value="T2SS/T4SS_dom"/>
</dbReference>
<evidence type="ECO:0000313" key="4">
    <source>
        <dbReference type="EMBL" id="MBB3222446.1"/>
    </source>
</evidence>
<dbReference type="CDD" id="cd01131">
    <property type="entry name" value="PilT"/>
    <property type="match status" value="1"/>
</dbReference>
<dbReference type="GO" id="GO:0005524">
    <property type="term" value="F:ATP binding"/>
    <property type="evidence" value="ECO:0007669"/>
    <property type="project" value="InterPro"/>
</dbReference>
<dbReference type="Proteomes" id="UP000584325">
    <property type="component" value="Unassembled WGS sequence"/>
</dbReference>
<dbReference type="SUPFAM" id="SSF52540">
    <property type="entry name" value="P-loop containing nucleoside triphosphate hydrolases"/>
    <property type="match status" value="1"/>
</dbReference>
<dbReference type="PROSITE" id="PS00662">
    <property type="entry name" value="T2SP_E"/>
    <property type="match status" value="1"/>
</dbReference>
<name>A0A7W5HCT9_9BURK</name>
<evidence type="ECO:0000259" key="3">
    <source>
        <dbReference type="PROSITE" id="PS00662"/>
    </source>
</evidence>
<gene>
    <name evidence="4" type="ORF">FHS02_003269</name>
</gene>
<comment type="caution">
    <text evidence="4">The sequence shown here is derived from an EMBL/GenBank/DDBJ whole genome shotgun (WGS) entry which is preliminary data.</text>
</comment>